<evidence type="ECO:0000313" key="2">
    <source>
        <dbReference type="Proteomes" id="UP000789525"/>
    </source>
</evidence>
<protein>
    <submittedName>
        <fullName evidence="1">6243_t:CDS:1</fullName>
    </submittedName>
</protein>
<proteinExistence type="predicted"/>
<dbReference type="Proteomes" id="UP000789525">
    <property type="component" value="Unassembled WGS sequence"/>
</dbReference>
<gene>
    <name evidence="1" type="ORF">ACOLOM_LOCUS1492</name>
</gene>
<keyword evidence="2" id="KW-1185">Reference proteome</keyword>
<name>A0ACA9KF48_9GLOM</name>
<organism evidence="1 2">
    <name type="scientific">Acaulospora colombiana</name>
    <dbReference type="NCBI Taxonomy" id="27376"/>
    <lineage>
        <taxon>Eukaryota</taxon>
        <taxon>Fungi</taxon>
        <taxon>Fungi incertae sedis</taxon>
        <taxon>Mucoromycota</taxon>
        <taxon>Glomeromycotina</taxon>
        <taxon>Glomeromycetes</taxon>
        <taxon>Diversisporales</taxon>
        <taxon>Acaulosporaceae</taxon>
        <taxon>Acaulospora</taxon>
    </lineage>
</organism>
<sequence>MSFDFLSNFNKLLEECPDNTGKVPSSNKSADLDSVIGSIAYAHLNNQLANFDRTCLPIIQIPRSDIRIRPECVYVFEDCGFSVDTLIFIDDITPHIDKLFANYDIQLVLVDHNELIGVWKNFSQNVEVILDHHEDKGLHMNARLRCVENVGSATSLVVLNFKDRWERESDDAKLAKFFLAPILADTIFLDVSKGRTTNKDQMAADFLLNFLELSENVNVFIKNYYDKIRKARFDIFDLSNFDLLRKDYKERNIEKYRVGISSIGWNVDAWIKREGLEVLIRGLKEYCQTRELDLLIVMLSFDHGGFRREMIICSVNGPFCRKEVLEEFKAKMMGLERHPVMDNDIDEMDVGFYVQKNPNLSRKQVYPIVENSFLGRRQ</sequence>
<comment type="caution">
    <text evidence="1">The sequence shown here is derived from an EMBL/GenBank/DDBJ whole genome shotgun (WGS) entry which is preliminary data.</text>
</comment>
<accession>A0ACA9KF48</accession>
<dbReference type="EMBL" id="CAJVPT010001772">
    <property type="protein sequence ID" value="CAG8468665.1"/>
    <property type="molecule type" value="Genomic_DNA"/>
</dbReference>
<reference evidence="1" key="1">
    <citation type="submission" date="2021-06" db="EMBL/GenBank/DDBJ databases">
        <authorList>
            <person name="Kallberg Y."/>
            <person name="Tangrot J."/>
            <person name="Rosling A."/>
        </authorList>
    </citation>
    <scope>NUCLEOTIDE SEQUENCE</scope>
    <source>
        <strain evidence="1">CL356</strain>
    </source>
</reference>
<evidence type="ECO:0000313" key="1">
    <source>
        <dbReference type="EMBL" id="CAG8468665.1"/>
    </source>
</evidence>